<gene>
    <name evidence="2" type="ORF">HYDPIDRAFT_120194</name>
</gene>
<dbReference type="AlphaFoldDB" id="A0A0C9W6Q0"/>
<feature type="region of interest" description="Disordered" evidence="1">
    <location>
        <begin position="1"/>
        <end position="55"/>
    </location>
</feature>
<dbReference type="Proteomes" id="UP000053820">
    <property type="component" value="Unassembled WGS sequence"/>
</dbReference>
<name>A0A0C9W6Q0_9AGAM</name>
<keyword evidence="3" id="KW-1185">Reference proteome</keyword>
<feature type="non-terminal residue" evidence="2">
    <location>
        <position position="114"/>
    </location>
</feature>
<accession>A0A0C9W6Q0</accession>
<sequence length="114" mass="13051">MSPLSTHPEHVASCHPPHTSEPSCPTECPKPPHPPLHDPRPLSRRDRNHPSLSHPLARAAEIFRSAVQHKQKGDHDEALRLYHLAFPLDHHIDRGYLKRLQFVSVLAQEITRRL</sequence>
<evidence type="ECO:0000256" key="1">
    <source>
        <dbReference type="SAM" id="MobiDB-lite"/>
    </source>
</evidence>
<reference evidence="2 3" key="1">
    <citation type="submission" date="2014-04" db="EMBL/GenBank/DDBJ databases">
        <title>Evolutionary Origins and Diversification of the Mycorrhizal Mutualists.</title>
        <authorList>
            <consortium name="DOE Joint Genome Institute"/>
            <consortium name="Mycorrhizal Genomics Consortium"/>
            <person name="Kohler A."/>
            <person name="Kuo A."/>
            <person name="Nagy L.G."/>
            <person name="Floudas D."/>
            <person name="Copeland A."/>
            <person name="Barry K.W."/>
            <person name="Cichocki N."/>
            <person name="Veneault-Fourrey C."/>
            <person name="LaButti K."/>
            <person name="Lindquist E.A."/>
            <person name="Lipzen A."/>
            <person name="Lundell T."/>
            <person name="Morin E."/>
            <person name="Murat C."/>
            <person name="Riley R."/>
            <person name="Ohm R."/>
            <person name="Sun H."/>
            <person name="Tunlid A."/>
            <person name="Henrissat B."/>
            <person name="Grigoriev I.V."/>
            <person name="Hibbett D.S."/>
            <person name="Martin F."/>
        </authorList>
    </citation>
    <scope>NUCLEOTIDE SEQUENCE [LARGE SCALE GENOMIC DNA]</scope>
    <source>
        <strain evidence="2 3">MD-312</strain>
    </source>
</reference>
<protein>
    <submittedName>
        <fullName evidence="2">Uncharacterized protein</fullName>
    </submittedName>
</protein>
<evidence type="ECO:0000313" key="2">
    <source>
        <dbReference type="EMBL" id="KIJ57907.1"/>
    </source>
</evidence>
<feature type="compositionally biased region" description="Basic and acidic residues" evidence="1">
    <location>
        <begin position="35"/>
        <end position="49"/>
    </location>
</feature>
<dbReference type="OrthoDB" id="2117972at2759"/>
<proteinExistence type="predicted"/>
<dbReference type="EMBL" id="KN840056">
    <property type="protein sequence ID" value="KIJ57907.1"/>
    <property type="molecule type" value="Genomic_DNA"/>
</dbReference>
<organism evidence="2 3">
    <name type="scientific">Hydnomerulius pinastri MD-312</name>
    <dbReference type="NCBI Taxonomy" id="994086"/>
    <lineage>
        <taxon>Eukaryota</taxon>
        <taxon>Fungi</taxon>
        <taxon>Dikarya</taxon>
        <taxon>Basidiomycota</taxon>
        <taxon>Agaricomycotina</taxon>
        <taxon>Agaricomycetes</taxon>
        <taxon>Agaricomycetidae</taxon>
        <taxon>Boletales</taxon>
        <taxon>Boletales incertae sedis</taxon>
        <taxon>Leucogyrophana</taxon>
    </lineage>
</organism>
<dbReference type="HOGENOM" id="CLU_2339138_0_0_1"/>
<evidence type="ECO:0000313" key="3">
    <source>
        <dbReference type="Proteomes" id="UP000053820"/>
    </source>
</evidence>